<dbReference type="RefSeq" id="WP_102844941.1">
    <property type="nucleotide sequence ID" value="NZ_PDZR01000025.1"/>
</dbReference>
<name>A0A2J7TD80_METSI</name>
<evidence type="ECO:0000313" key="2">
    <source>
        <dbReference type="Proteomes" id="UP000236286"/>
    </source>
</evidence>
<dbReference type="EMBL" id="PDZR01000025">
    <property type="protein sequence ID" value="PNG24718.1"/>
    <property type="molecule type" value="Genomic_DNA"/>
</dbReference>
<organism evidence="1 2">
    <name type="scientific">Methylocella silvestris</name>
    <dbReference type="NCBI Taxonomy" id="199596"/>
    <lineage>
        <taxon>Bacteria</taxon>
        <taxon>Pseudomonadati</taxon>
        <taxon>Pseudomonadota</taxon>
        <taxon>Alphaproteobacteria</taxon>
        <taxon>Hyphomicrobiales</taxon>
        <taxon>Beijerinckiaceae</taxon>
        <taxon>Methylocella</taxon>
    </lineage>
</organism>
<proteinExistence type="predicted"/>
<protein>
    <submittedName>
        <fullName evidence="1">Uncharacterized protein</fullName>
    </submittedName>
</protein>
<dbReference type="OrthoDB" id="8478622at2"/>
<comment type="caution">
    <text evidence="1">The sequence shown here is derived from an EMBL/GenBank/DDBJ whole genome shotgun (WGS) entry which is preliminary data.</text>
</comment>
<accession>A0A2J7TD80</accession>
<evidence type="ECO:0000313" key="1">
    <source>
        <dbReference type="EMBL" id="PNG24718.1"/>
    </source>
</evidence>
<dbReference type="Proteomes" id="UP000236286">
    <property type="component" value="Unassembled WGS sequence"/>
</dbReference>
<gene>
    <name evidence="1" type="ORF">CR492_17070</name>
</gene>
<dbReference type="AlphaFoldDB" id="A0A2J7TD80"/>
<sequence length="449" mass="48131">MTAELTTDLVLGSLGVKAGRSAISWLRENGSLCRAGEAIGFCSLALDPSALRSFGGKGFAGEDVVQAVFAAPFSGHLDLRSSEAGGLLDQRVFEPWRPDDIACRIEGDPGDAPLAAGAPRETRSAPLRLLLLAGRRIGWPLDAGAALLPGLYSRARAWWGDKIGDAPTLLSFGLCDATGFVRGQRSAFIELFESSAFPAHIVHVSEKPLTPCATILLEQLGRTPEQARQIGLDLSRSLFDGRAAPQPADLIFAGALLQQLGDSPLRDRHAVFDRNGIVMTRPAVRILMSASAEPRSILRHKQLGYHIDILPENARAAGPAIRGWLRSAFEPVRRALSDMLDDYARLADAVAAATGARLLIVNRMSTSGREDIISYAPFDAPLGQTLAYVAGKELNLMLHDLAATRDVGILDVDAIAAEIGGARHLSDGIHQSEEMQELLRREVLHVLAA</sequence>
<reference evidence="1 2" key="1">
    <citation type="submission" date="2017-10" db="EMBL/GenBank/DDBJ databases">
        <title>Genome announcement of Methylocella silvestris TVC from permafrost.</title>
        <authorList>
            <person name="Wang J."/>
            <person name="Geng K."/>
            <person name="Ul-Haque F."/>
            <person name="Crombie A.T."/>
            <person name="Street L.E."/>
            <person name="Wookey P.A."/>
            <person name="Murrell J.C."/>
            <person name="Pratscher J."/>
        </authorList>
    </citation>
    <scope>NUCLEOTIDE SEQUENCE [LARGE SCALE GENOMIC DNA]</scope>
    <source>
        <strain evidence="1 2">TVC</strain>
    </source>
</reference>